<protein>
    <submittedName>
        <fullName evidence="9">Major facilitator superfamily MFS_1</fullName>
    </submittedName>
</protein>
<evidence type="ECO:0000313" key="10">
    <source>
        <dbReference type="Proteomes" id="UP000001116"/>
    </source>
</evidence>
<dbReference type="InterPro" id="IPR036259">
    <property type="entry name" value="MFS_trans_sf"/>
</dbReference>
<dbReference type="SUPFAM" id="SSF103473">
    <property type="entry name" value="MFS general substrate transporter"/>
    <property type="match status" value="1"/>
</dbReference>
<dbReference type="PROSITE" id="PS50850">
    <property type="entry name" value="MFS"/>
    <property type="match status" value="1"/>
</dbReference>
<organism evidence="9 10">
    <name type="scientific">Kineococcus radiotolerans (strain ATCC BAA-149 / DSM 14245 / SRS30216)</name>
    <dbReference type="NCBI Taxonomy" id="266940"/>
    <lineage>
        <taxon>Bacteria</taxon>
        <taxon>Bacillati</taxon>
        <taxon>Actinomycetota</taxon>
        <taxon>Actinomycetes</taxon>
        <taxon>Kineosporiales</taxon>
        <taxon>Kineosporiaceae</taxon>
        <taxon>Kineococcus</taxon>
    </lineage>
</organism>
<dbReference type="OrthoDB" id="3285241at2"/>
<dbReference type="GO" id="GO:0005886">
    <property type="term" value="C:plasma membrane"/>
    <property type="evidence" value="ECO:0007669"/>
    <property type="project" value="UniProtKB-SubCell"/>
</dbReference>
<accession>A6W648</accession>
<feature type="transmembrane region" description="Helical" evidence="7">
    <location>
        <begin position="46"/>
        <end position="68"/>
    </location>
</feature>
<keyword evidence="5 7" id="KW-1133">Transmembrane helix</keyword>
<evidence type="ECO:0000256" key="1">
    <source>
        <dbReference type="ARBA" id="ARBA00004651"/>
    </source>
</evidence>
<evidence type="ECO:0000256" key="2">
    <source>
        <dbReference type="ARBA" id="ARBA00022448"/>
    </source>
</evidence>
<dbReference type="Gene3D" id="1.20.1250.20">
    <property type="entry name" value="MFS general substrate transporter like domains"/>
    <property type="match status" value="2"/>
</dbReference>
<dbReference type="PANTHER" id="PTHR23517">
    <property type="entry name" value="RESISTANCE PROTEIN MDTM, PUTATIVE-RELATED-RELATED"/>
    <property type="match status" value="1"/>
</dbReference>
<evidence type="ECO:0000313" key="9">
    <source>
        <dbReference type="EMBL" id="ABS02287.1"/>
    </source>
</evidence>
<dbReference type="Pfam" id="PF07690">
    <property type="entry name" value="MFS_1"/>
    <property type="match status" value="2"/>
</dbReference>
<feature type="transmembrane region" description="Helical" evidence="7">
    <location>
        <begin position="169"/>
        <end position="188"/>
    </location>
</feature>
<sequence>MPNPGSPREVPWRSLAAVYAPAALFSTGQGALLPVLPLTARDLGASVAVSASLVALLGVGQVAGALPAGALVTRVGEQRAMLLAALVSALALAGVVLAPGEALLAGCVLALGLAAAVWSLARQSFLTAAAPVHLRARALSTLGGVGRIGTFAGPFAGAGGSALLGLRGAYVVAGIAVLLAAAAVVMLPDPGAGRPAAGPAPTTREVLRSHARLLATLGVAALAVQAVRQSRQTVLPLWCEHVGLDATTTSLVAGVSGAVDMLLFYPAGSVMDRLGRAAVGVPSMLVLALGHVLLPFAHTAWTVAAVGVVLGFGNGMGAGLVMTLGADAAPPGGRAVFLGVWRLVTDAGAASGPLLVGALAGAGSLVLATGGVAVLALAAAAGLFAFVPRGRNP</sequence>
<comment type="subcellular location">
    <subcellularLocation>
        <location evidence="1">Cell membrane</location>
        <topology evidence="1">Multi-pass membrane protein</topology>
    </subcellularLocation>
</comment>
<dbReference type="RefSeq" id="WP_012084865.1">
    <property type="nucleotide sequence ID" value="NC_009664.2"/>
</dbReference>
<feature type="transmembrane region" description="Helical" evidence="7">
    <location>
        <begin position="365"/>
        <end position="387"/>
    </location>
</feature>
<feature type="transmembrane region" description="Helical" evidence="7">
    <location>
        <begin position="80"/>
        <end position="97"/>
    </location>
</feature>
<dbReference type="eggNOG" id="COG2814">
    <property type="taxonomic scope" value="Bacteria"/>
</dbReference>
<feature type="transmembrane region" description="Helical" evidence="7">
    <location>
        <begin position="300"/>
        <end position="324"/>
    </location>
</feature>
<evidence type="ECO:0000256" key="5">
    <source>
        <dbReference type="ARBA" id="ARBA00022989"/>
    </source>
</evidence>
<keyword evidence="10" id="KW-1185">Reference proteome</keyword>
<gene>
    <name evidence="9" type="ordered locus">Krad_0799</name>
</gene>
<dbReference type="EMBL" id="CP000750">
    <property type="protein sequence ID" value="ABS02287.1"/>
    <property type="molecule type" value="Genomic_DNA"/>
</dbReference>
<feature type="domain" description="Major facilitator superfamily (MFS) profile" evidence="8">
    <location>
        <begin position="14"/>
        <end position="391"/>
    </location>
</feature>
<dbReference type="STRING" id="266940.Krad_0799"/>
<keyword evidence="2" id="KW-0813">Transport</keyword>
<evidence type="ECO:0000256" key="7">
    <source>
        <dbReference type="SAM" id="Phobius"/>
    </source>
</evidence>
<dbReference type="KEGG" id="kra:Krad_0799"/>
<dbReference type="HOGENOM" id="CLU_001265_10_10_11"/>
<proteinExistence type="predicted"/>
<dbReference type="AlphaFoldDB" id="A6W648"/>
<evidence type="ECO:0000256" key="4">
    <source>
        <dbReference type="ARBA" id="ARBA00022692"/>
    </source>
</evidence>
<feature type="transmembrane region" description="Helical" evidence="7">
    <location>
        <begin position="103"/>
        <end position="121"/>
    </location>
</feature>
<keyword evidence="6 7" id="KW-0472">Membrane</keyword>
<feature type="transmembrane region" description="Helical" evidence="7">
    <location>
        <begin position="277"/>
        <end position="294"/>
    </location>
</feature>
<dbReference type="InterPro" id="IPR050171">
    <property type="entry name" value="MFS_Transporters"/>
</dbReference>
<evidence type="ECO:0000256" key="3">
    <source>
        <dbReference type="ARBA" id="ARBA00022475"/>
    </source>
</evidence>
<dbReference type="InterPro" id="IPR011701">
    <property type="entry name" value="MFS"/>
</dbReference>
<dbReference type="PANTHER" id="PTHR23517:SF3">
    <property type="entry name" value="INTEGRAL MEMBRANE TRANSPORT PROTEIN"/>
    <property type="match status" value="1"/>
</dbReference>
<evidence type="ECO:0000259" key="8">
    <source>
        <dbReference type="PROSITE" id="PS50850"/>
    </source>
</evidence>
<name>A6W648_KINRD</name>
<keyword evidence="3" id="KW-1003">Cell membrane</keyword>
<evidence type="ECO:0000256" key="6">
    <source>
        <dbReference type="ARBA" id="ARBA00023136"/>
    </source>
</evidence>
<feature type="transmembrane region" description="Helical" evidence="7">
    <location>
        <begin position="142"/>
        <end position="163"/>
    </location>
</feature>
<keyword evidence="4 7" id="KW-0812">Transmembrane</keyword>
<reference evidence="10" key="1">
    <citation type="journal article" date="2008" name="PLoS ONE">
        <title>Survival in nuclear waste, extreme resistance, and potential applications gleaned from the genome sequence of Kineococcus radiotolerans SRS30216.</title>
        <authorList>
            <person name="Bagwell C.E."/>
            <person name="Bhat S."/>
            <person name="Hawkins G.M."/>
            <person name="Smith B.W."/>
            <person name="Biswas T."/>
            <person name="Hoover T.R."/>
            <person name="Saunders E."/>
            <person name="Han C.S."/>
            <person name="Tsodikov O.V."/>
            <person name="Shimkets L.J."/>
        </authorList>
    </citation>
    <scope>NUCLEOTIDE SEQUENCE [LARGE SCALE GENOMIC DNA]</scope>
    <source>
        <strain evidence="10">ATCC BAA-149 / DSM 14245 / SRS30216</strain>
    </source>
</reference>
<dbReference type="Proteomes" id="UP000001116">
    <property type="component" value="Chromosome"/>
</dbReference>
<dbReference type="InterPro" id="IPR020846">
    <property type="entry name" value="MFS_dom"/>
</dbReference>
<dbReference type="GO" id="GO:0022857">
    <property type="term" value="F:transmembrane transporter activity"/>
    <property type="evidence" value="ECO:0007669"/>
    <property type="project" value="InterPro"/>
</dbReference>